<dbReference type="EMBL" id="LAZR01000325">
    <property type="protein sequence ID" value="KKN74506.1"/>
    <property type="molecule type" value="Genomic_DNA"/>
</dbReference>
<name>A0A0F9VLY7_9ZZZZ</name>
<comment type="caution">
    <text evidence="1">The sequence shown here is derived from an EMBL/GenBank/DDBJ whole genome shotgun (WGS) entry which is preliminary data.</text>
</comment>
<reference evidence="1" key="1">
    <citation type="journal article" date="2015" name="Nature">
        <title>Complex archaea that bridge the gap between prokaryotes and eukaryotes.</title>
        <authorList>
            <person name="Spang A."/>
            <person name="Saw J.H."/>
            <person name="Jorgensen S.L."/>
            <person name="Zaremba-Niedzwiedzka K."/>
            <person name="Martijn J."/>
            <person name="Lind A.E."/>
            <person name="van Eijk R."/>
            <person name="Schleper C."/>
            <person name="Guy L."/>
            <person name="Ettema T.J."/>
        </authorList>
    </citation>
    <scope>NUCLEOTIDE SEQUENCE</scope>
</reference>
<accession>A0A0F9VLY7</accession>
<evidence type="ECO:0000313" key="1">
    <source>
        <dbReference type="EMBL" id="KKN74506.1"/>
    </source>
</evidence>
<dbReference type="AlphaFoldDB" id="A0A0F9VLY7"/>
<organism evidence="1">
    <name type="scientific">marine sediment metagenome</name>
    <dbReference type="NCBI Taxonomy" id="412755"/>
    <lineage>
        <taxon>unclassified sequences</taxon>
        <taxon>metagenomes</taxon>
        <taxon>ecological metagenomes</taxon>
    </lineage>
</organism>
<gene>
    <name evidence="1" type="ORF">LCGC14_0390230</name>
</gene>
<protein>
    <submittedName>
        <fullName evidence="1">Uncharacterized protein</fullName>
    </submittedName>
</protein>
<proteinExistence type="predicted"/>
<sequence length="184" mass="19635">MGVIDDIKKNAFSAASIDETVIAPIPDAIVAGSGANLVTTVDVKAELRNPNIIDSSFVSRNVDAVLNARNGVITLLAGTQLNHDQDGDGVPDSVRTVVSYTYQIPNVPGDDSTAASGRITVWFQRMIAATDAFETNQRYPVNAPLFVNESGLLTTRQISADYPSIAFTTAPPTSIHGSLEFLWL</sequence>